<evidence type="ECO:0000313" key="7">
    <source>
        <dbReference type="Proteomes" id="UP000007434"/>
    </source>
</evidence>
<evidence type="ECO:0008006" key="8">
    <source>
        <dbReference type="Google" id="ProtNLM"/>
    </source>
</evidence>
<dbReference type="Pfam" id="PF02659">
    <property type="entry name" value="Mntp"/>
    <property type="match status" value="1"/>
</dbReference>
<name>E4RIT5_HALHG</name>
<keyword evidence="2 5" id="KW-0812">Transmembrane</keyword>
<dbReference type="TCDB" id="2.A.107.2.1">
    <property type="family name" value="the mntp mn(2+) exporter (mntp) family"/>
</dbReference>
<evidence type="ECO:0000256" key="3">
    <source>
        <dbReference type="ARBA" id="ARBA00022989"/>
    </source>
</evidence>
<gene>
    <name evidence="6" type="ordered locus">Halsa_1734</name>
</gene>
<dbReference type="EMBL" id="CP002304">
    <property type="protein sequence ID" value="ADQ15155.1"/>
    <property type="molecule type" value="Genomic_DNA"/>
</dbReference>
<dbReference type="InterPro" id="IPR003810">
    <property type="entry name" value="Mntp/YtaF"/>
</dbReference>
<keyword evidence="4 5" id="KW-0472">Membrane</keyword>
<reference evidence="6 7" key="1">
    <citation type="submission" date="2010-11" db="EMBL/GenBank/DDBJ databases">
        <title>Complete sequence of Halanaerobium sp. sapolanicus.</title>
        <authorList>
            <consortium name="US DOE Joint Genome Institute"/>
            <person name="Lucas S."/>
            <person name="Copeland A."/>
            <person name="Lapidus A."/>
            <person name="Cheng J.-F."/>
            <person name="Bruce D."/>
            <person name="Goodwin L."/>
            <person name="Pitluck S."/>
            <person name="Davenport K."/>
            <person name="Detter J.C."/>
            <person name="Han C."/>
            <person name="Tapia R."/>
            <person name="Land M."/>
            <person name="Hauser L."/>
            <person name="Jeffries C."/>
            <person name="Kyrpides N."/>
            <person name="Ivanova N."/>
            <person name="Mikhailova N."/>
            <person name="Begemann M.B."/>
            <person name="Mormile M.R."/>
            <person name="Wall J.D."/>
            <person name="Elias D.A."/>
            <person name="Woyke T."/>
        </authorList>
    </citation>
    <scope>NUCLEOTIDE SEQUENCE [LARGE SCALE GENOMIC DNA]</scope>
    <source>
        <strain evidence="7">sapolanicus</strain>
    </source>
</reference>
<keyword evidence="7" id="KW-1185">Reference proteome</keyword>
<dbReference type="PANTHER" id="PTHR35529">
    <property type="entry name" value="MANGANESE EFFLUX PUMP MNTP-RELATED"/>
    <property type="match status" value="1"/>
</dbReference>
<evidence type="ECO:0000256" key="4">
    <source>
        <dbReference type="ARBA" id="ARBA00023136"/>
    </source>
</evidence>
<feature type="transmembrane region" description="Helical" evidence="5">
    <location>
        <begin position="71"/>
        <end position="89"/>
    </location>
</feature>
<sequence length="188" mass="20454">MISGGIKLNILVVAFSMGLDAAGVALGIGCGSKTTQKERIAVIFSFGFFQFLFALIGALVGHYIDRNLFEISNYFSGGILFLLGIYLIYEGCQNEDDCMFINLNLITIIILGMSVSIDAMGAGFSLLFRLSYTMMIRDSIIIGIVASILTAFAFQVVSYIKHIELVEKYANYLGGMILITLGTIIILA</sequence>
<accession>E4RIT5</accession>
<dbReference type="Proteomes" id="UP000007434">
    <property type="component" value="Chromosome"/>
</dbReference>
<feature type="transmembrane region" description="Helical" evidence="5">
    <location>
        <begin position="140"/>
        <end position="157"/>
    </location>
</feature>
<reference evidence="6 7" key="2">
    <citation type="journal article" date="2011" name="J. Bacteriol.">
        <title>Complete Genome Sequence of the Haloalkaliphilic, Hydrogen Producing Halanaerobium hydrogenoformans.</title>
        <authorList>
            <person name="Brown S.D."/>
            <person name="Begemann M.B."/>
            <person name="Mormile M.R."/>
            <person name="Wall J.D."/>
            <person name="Han C.S."/>
            <person name="Goodwin L.A."/>
            <person name="Pitluck S."/>
            <person name="Land M.L."/>
            <person name="Hauser L.J."/>
            <person name="Elias D.A."/>
        </authorList>
    </citation>
    <scope>NUCLEOTIDE SEQUENCE [LARGE SCALE GENOMIC DNA]</scope>
    <source>
        <strain evidence="7">sapolanicus</strain>
    </source>
</reference>
<keyword evidence="1" id="KW-1003">Cell membrane</keyword>
<evidence type="ECO:0000256" key="1">
    <source>
        <dbReference type="ARBA" id="ARBA00022475"/>
    </source>
</evidence>
<keyword evidence="3 5" id="KW-1133">Transmembrane helix</keyword>
<proteinExistence type="predicted"/>
<organism evidence="6 7">
    <name type="scientific">Halanaerobium hydrogeniformans</name>
    <name type="common">Halanaerobium sp. (strain sapolanicus)</name>
    <dbReference type="NCBI Taxonomy" id="656519"/>
    <lineage>
        <taxon>Bacteria</taxon>
        <taxon>Bacillati</taxon>
        <taxon>Bacillota</taxon>
        <taxon>Clostridia</taxon>
        <taxon>Halanaerobiales</taxon>
        <taxon>Halanaerobiaceae</taxon>
        <taxon>Halanaerobium</taxon>
    </lineage>
</organism>
<evidence type="ECO:0000313" key="6">
    <source>
        <dbReference type="EMBL" id="ADQ15155.1"/>
    </source>
</evidence>
<feature type="transmembrane region" description="Helical" evidence="5">
    <location>
        <begin position="40"/>
        <end position="59"/>
    </location>
</feature>
<protein>
    <recommendedName>
        <fullName evidence="8">Manganese efflux pump MntP</fullName>
    </recommendedName>
</protein>
<dbReference type="STRING" id="656519.Halsa_1734"/>
<evidence type="ECO:0000256" key="2">
    <source>
        <dbReference type="ARBA" id="ARBA00022692"/>
    </source>
</evidence>
<dbReference type="HOGENOM" id="CLU_096410_3_0_9"/>
<dbReference type="AlphaFoldDB" id="E4RIT5"/>
<feature type="transmembrane region" description="Helical" evidence="5">
    <location>
        <begin position="6"/>
        <end position="28"/>
    </location>
</feature>
<evidence type="ECO:0000256" key="5">
    <source>
        <dbReference type="SAM" id="Phobius"/>
    </source>
</evidence>
<feature type="transmembrane region" description="Helical" evidence="5">
    <location>
        <begin position="169"/>
        <end position="187"/>
    </location>
</feature>
<dbReference type="PANTHER" id="PTHR35529:SF1">
    <property type="entry name" value="MANGANESE EFFLUX PUMP MNTP-RELATED"/>
    <property type="match status" value="1"/>
</dbReference>
<dbReference type="KEGG" id="has:Halsa_1734"/>
<dbReference type="eggNOG" id="COG1971">
    <property type="taxonomic scope" value="Bacteria"/>
</dbReference>
<feature type="transmembrane region" description="Helical" evidence="5">
    <location>
        <begin position="101"/>
        <end position="128"/>
    </location>
</feature>